<dbReference type="EMBL" id="JBHUKQ010000018">
    <property type="protein sequence ID" value="MFD2485910.1"/>
    <property type="molecule type" value="Genomic_DNA"/>
</dbReference>
<evidence type="ECO:0000313" key="2">
    <source>
        <dbReference type="EMBL" id="MFD2485910.1"/>
    </source>
</evidence>
<keyword evidence="3" id="KW-1185">Reference proteome</keyword>
<accession>A0ABW5IAR3</accession>
<organism evidence="2 3">
    <name type="scientific">Amycolatopsis albidoflavus</name>
    <dbReference type="NCBI Taxonomy" id="102226"/>
    <lineage>
        <taxon>Bacteria</taxon>
        <taxon>Bacillati</taxon>
        <taxon>Actinomycetota</taxon>
        <taxon>Actinomycetes</taxon>
        <taxon>Pseudonocardiales</taxon>
        <taxon>Pseudonocardiaceae</taxon>
        <taxon>Amycolatopsis</taxon>
    </lineage>
</organism>
<evidence type="ECO:0000313" key="3">
    <source>
        <dbReference type="Proteomes" id="UP001597542"/>
    </source>
</evidence>
<proteinExistence type="predicted"/>
<dbReference type="Proteomes" id="UP001597542">
    <property type="component" value="Unassembled WGS sequence"/>
</dbReference>
<sequence length="62" mass="6795">MKNAIPAAYDSGESAPCQQFPLRPGRFRSDNNQDVSTRPGVAPGTKKPPETIFRRFSASIDD</sequence>
<feature type="region of interest" description="Disordered" evidence="1">
    <location>
        <begin position="1"/>
        <end position="62"/>
    </location>
</feature>
<comment type="caution">
    <text evidence="2">The sequence shown here is derived from an EMBL/GenBank/DDBJ whole genome shotgun (WGS) entry which is preliminary data.</text>
</comment>
<reference evidence="3" key="1">
    <citation type="journal article" date="2019" name="Int. J. Syst. Evol. Microbiol.">
        <title>The Global Catalogue of Microorganisms (GCM) 10K type strain sequencing project: providing services to taxonomists for standard genome sequencing and annotation.</title>
        <authorList>
            <consortium name="The Broad Institute Genomics Platform"/>
            <consortium name="The Broad Institute Genome Sequencing Center for Infectious Disease"/>
            <person name="Wu L."/>
            <person name="Ma J."/>
        </authorList>
    </citation>
    <scope>NUCLEOTIDE SEQUENCE [LARGE SCALE GENOMIC DNA]</scope>
    <source>
        <strain evidence="3">CGMCC 4.7638</strain>
    </source>
</reference>
<evidence type="ECO:0000256" key="1">
    <source>
        <dbReference type="SAM" id="MobiDB-lite"/>
    </source>
</evidence>
<name>A0ABW5IAR3_9PSEU</name>
<protein>
    <submittedName>
        <fullName evidence="2">Uncharacterized protein</fullName>
    </submittedName>
</protein>
<dbReference type="RefSeq" id="WP_344288874.1">
    <property type="nucleotide sequence ID" value="NZ_BAAAHV010000033.1"/>
</dbReference>
<gene>
    <name evidence="2" type="ORF">ACFSUT_36940</name>
</gene>